<gene>
    <name evidence="2" type="ORF">UFOVP417_46</name>
</gene>
<sequence>MAYSADGFTAYSASKRGNAPSMYGYKTTDAIADVNTSGYFNALANSLEVGDIIHCVTSTGTTAVVTLVYVVSNASGVVDVTDGTTLANTDGD</sequence>
<evidence type="ECO:0000313" key="2">
    <source>
        <dbReference type="EMBL" id="CAB4141531.1"/>
    </source>
</evidence>
<evidence type="ECO:0000256" key="1">
    <source>
        <dbReference type="SAM" id="MobiDB-lite"/>
    </source>
</evidence>
<accession>A0A6J5M5Y6</accession>
<proteinExistence type="predicted"/>
<reference evidence="2" key="1">
    <citation type="submission" date="2020-04" db="EMBL/GenBank/DDBJ databases">
        <authorList>
            <person name="Chiriac C."/>
            <person name="Salcher M."/>
            <person name="Ghai R."/>
            <person name="Kavagutti S V."/>
        </authorList>
    </citation>
    <scope>NUCLEOTIDE SEQUENCE</scope>
</reference>
<organism evidence="2">
    <name type="scientific">uncultured Caudovirales phage</name>
    <dbReference type="NCBI Taxonomy" id="2100421"/>
    <lineage>
        <taxon>Viruses</taxon>
        <taxon>Duplodnaviria</taxon>
        <taxon>Heunggongvirae</taxon>
        <taxon>Uroviricota</taxon>
        <taxon>Caudoviricetes</taxon>
        <taxon>Peduoviridae</taxon>
        <taxon>Maltschvirus</taxon>
        <taxon>Maltschvirus maltsch</taxon>
    </lineage>
</organism>
<protein>
    <submittedName>
        <fullName evidence="2">Uncharacterized protein</fullName>
    </submittedName>
</protein>
<feature type="region of interest" description="Disordered" evidence="1">
    <location>
        <begin position="1"/>
        <end position="21"/>
    </location>
</feature>
<name>A0A6J5M5Y6_9CAUD</name>
<dbReference type="EMBL" id="LR796393">
    <property type="protein sequence ID" value="CAB4141531.1"/>
    <property type="molecule type" value="Genomic_DNA"/>
</dbReference>